<dbReference type="InterPro" id="IPR016932">
    <property type="entry name" value="UCP029669"/>
</dbReference>
<evidence type="ECO:0000313" key="3">
    <source>
        <dbReference type="EMBL" id="OTI59411.1"/>
    </source>
</evidence>
<dbReference type="Gene3D" id="1.10.8.10">
    <property type="entry name" value="DNA helicase RuvA subunit, C-terminal domain"/>
    <property type="match status" value="1"/>
</dbReference>
<reference evidence="4 6" key="3">
    <citation type="submission" date="2019-01" db="EMBL/GenBank/DDBJ databases">
        <title>The Pseudomonas aeruginosa pan-genome provides new insights on its population structure, horizontal gene transfer and pathogenicity.</title>
        <authorList>
            <person name="Freschi L."/>
            <person name="Vincent A.T."/>
            <person name="Jeukens J."/>
            <person name="Emond-Rheault J.-G."/>
            <person name="Kukavica-Ibrulj I."/>
            <person name="Dupont M.-J."/>
            <person name="Charette S.J."/>
            <person name="Boyle B."/>
            <person name="Levesque R.C."/>
        </authorList>
    </citation>
    <scope>NUCLEOTIDE SEQUENCE [LARGE SCALE GENOMIC DNA]</scope>
    <source>
        <strain evidence="4 6">PA-W36</strain>
    </source>
</reference>
<gene>
    <name evidence="3" type="ORF">CAZ10_21405</name>
    <name evidence="2" type="ORF">GUL26_13205</name>
    <name evidence="4" type="ORF">IPC1295_15710</name>
</gene>
<dbReference type="EMBL" id="NFFZ01000011">
    <property type="protein sequence ID" value="OTI59411.1"/>
    <property type="molecule type" value="Genomic_DNA"/>
</dbReference>
<dbReference type="AlphaFoldDB" id="A0A0D6IKG1"/>
<evidence type="ECO:0000313" key="5">
    <source>
        <dbReference type="Proteomes" id="UP000194857"/>
    </source>
</evidence>
<sequence length="228" mass="25876">MRPVLLLCCLFLSATAQAEDCSPQTSVGSWCELPLAALHPTQQNVGLLQVEDDQAKLAGKKPKALERYLRKKEIPVVIGPGGRFYLTDRHHLSSALWRLDPKQGVPVKVIGRLPQASDFWEKMQENHWVWLHDARGAEIPPEALPDALAGLGDDPYRALAGYAEDENAFDKDRQSYFIEFHWARYFGERMHWRPISRATLPDDLKQALRLACEPAARELPGYRQDCPH</sequence>
<dbReference type="RefSeq" id="WP_003102671.1">
    <property type="nucleotide sequence ID" value="NZ_AP024513.1"/>
</dbReference>
<name>A0A0D6IKG1_PSEAI</name>
<dbReference type="OMA" id="PYHEFRW"/>
<proteinExistence type="predicted"/>
<dbReference type="Proteomes" id="UP000644192">
    <property type="component" value="Unassembled WGS sequence"/>
</dbReference>
<reference evidence="3 5" key="1">
    <citation type="submission" date="2017-05" db="EMBL/GenBank/DDBJ databases">
        <authorList>
            <person name="Song R."/>
            <person name="Chenine A.L."/>
            <person name="Ruprecht R.M."/>
        </authorList>
    </citation>
    <scope>NUCLEOTIDE SEQUENCE [LARGE SCALE GENOMIC DNA]</scope>
    <source>
        <strain evidence="3 5">S567_C10_BS</strain>
    </source>
</reference>
<dbReference type="Gene3D" id="3.90.1530.10">
    <property type="entry name" value="Conserved hypothetical protein from pyrococcus furiosus pfu- 392566-001, ParB domain"/>
    <property type="match status" value="1"/>
</dbReference>
<feature type="chain" id="PRO_5015035942" evidence="1">
    <location>
        <begin position="19"/>
        <end position="228"/>
    </location>
</feature>
<dbReference type="EMBL" id="NSNE01000008">
    <property type="protein sequence ID" value="RPM15255.1"/>
    <property type="molecule type" value="Genomic_DNA"/>
</dbReference>
<comment type="caution">
    <text evidence="3">The sequence shown here is derived from an EMBL/GenBank/DDBJ whole genome shotgun (WGS) entry which is preliminary data.</text>
</comment>
<dbReference type="Proteomes" id="UP000194857">
    <property type="component" value="Unassembled WGS sequence"/>
</dbReference>
<evidence type="ECO:0000256" key="1">
    <source>
        <dbReference type="SAM" id="SignalP"/>
    </source>
</evidence>
<protein>
    <submittedName>
        <fullName evidence="3">Chromosome partitioning protein ParB</fullName>
    </submittedName>
</protein>
<dbReference type="SUPFAM" id="SSF110849">
    <property type="entry name" value="ParB/Sulfiredoxin"/>
    <property type="match status" value="1"/>
</dbReference>
<dbReference type="Proteomes" id="UP000284767">
    <property type="component" value="Unassembled WGS sequence"/>
</dbReference>
<accession>A0A0D6IKG1</accession>
<reference evidence="2" key="4">
    <citation type="submission" date="2020-01" db="EMBL/GenBank/DDBJ databases">
        <title>Bacteria Cultured from War Wounds Associated with the Conflict in Eastern Ukraine.</title>
        <authorList>
            <person name="Snesrud E."/>
            <person name="Galac M.R."/>
            <person name="Mc Gann P."/>
            <person name="Valentine K."/>
            <person name="Viacheslav K."/>
        </authorList>
    </citation>
    <scope>NUCLEOTIDE SEQUENCE</scope>
    <source>
        <strain evidence="2">VNMU148</strain>
    </source>
</reference>
<dbReference type="EMBL" id="WXZT01000009">
    <property type="protein sequence ID" value="MZZ13208.1"/>
    <property type="molecule type" value="Genomic_DNA"/>
</dbReference>
<dbReference type="InterPro" id="IPR036086">
    <property type="entry name" value="ParB/Sulfiredoxin_sf"/>
</dbReference>
<dbReference type="InterPro" id="IPR014956">
    <property type="entry name" value="ParBc_2"/>
</dbReference>
<dbReference type="PIRSF" id="PIRSF029669">
    <property type="entry name" value="UCP029669"/>
    <property type="match status" value="1"/>
</dbReference>
<dbReference type="Pfam" id="PF08857">
    <property type="entry name" value="ParBc_2"/>
    <property type="match status" value="1"/>
</dbReference>
<keyword evidence="1" id="KW-0732">Signal</keyword>
<reference evidence="4 6" key="2">
    <citation type="submission" date="2017-08" db="EMBL/GenBank/DDBJ databases">
        <authorList>
            <person name="Feschi L."/>
            <person name="Jeukens J."/>
            <person name="Emond-Rheault J.-G."/>
            <person name="Kukavica-Ibrulj I."/>
            <person name="Boyle B."/>
            <person name="Levesque R.C."/>
        </authorList>
    </citation>
    <scope>NUCLEOTIDE SEQUENCE [LARGE SCALE GENOMIC DNA]</scope>
    <source>
        <strain evidence="4 6">PA-W36</strain>
    </source>
</reference>
<dbReference type="CDD" id="cd16390">
    <property type="entry name" value="ParB_N_Srx_like"/>
    <property type="match status" value="1"/>
</dbReference>
<evidence type="ECO:0000313" key="6">
    <source>
        <dbReference type="Proteomes" id="UP000284767"/>
    </source>
</evidence>
<evidence type="ECO:0000313" key="2">
    <source>
        <dbReference type="EMBL" id="MZZ13208.1"/>
    </source>
</evidence>
<feature type="signal peptide" evidence="1">
    <location>
        <begin position="1"/>
        <end position="18"/>
    </location>
</feature>
<organism evidence="3 5">
    <name type="scientific">Pseudomonas aeruginosa</name>
    <dbReference type="NCBI Taxonomy" id="287"/>
    <lineage>
        <taxon>Bacteria</taxon>
        <taxon>Pseudomonadati</taxon>
        <taxon>Pseudomonadota</taxon>
        <taxon>Gammaproteobacteria</taxon>
        <taxon>Pseudomonadales</taxon>
        <taxon>Pseudomonadaceae</taxon>
        <taxon>Pseudomonas</taxon>
    </lineage>
</organism>
<dbReference type="SMR" id="A0A0D6IKG1"/>
<evidence type="ECO:0000313" key="4">
    <source>
        <dbReference type="EMBL" id="RPM15255.1"/>
    </source>
</evidence>